<comment type="subcellular location">
    <subcellularLocation>
        <location evidence="1">Membrane</location>
        <topology evidence="1">Single-pass membrane protein</topology>
    </subcellularLocation>
</comment>
<dbReference type="AlphaFoldDB" id="A0A1R3KCG9"/>
<comment type="catalytic activity">
    <reaction evidence="9">
        <text>L-seryl-[protein] + ATP = O-phospho-L-seryl-[protein] + ADP + H(+)</text>
        <dbReference type="Rhea" id="RHEA:17989"/>
        <dbReference type="Rhea" id="RHEA-COMP:9863"/>
        <dbReference type="Rhea" id="RHEA-COMP:11604"/>
        <dbReference type="ChEBI" id="CHEBI:15378"/>
        <dbReference type="ChEBI" id="CHEBI:29999"/>
        <dbReference type="ChEBI" id="CHEBI:30616"/>
        <dbReference type="ChEBI" id="CHEBI:83421"/>
        <dbReference type="ChEBI" id="CHEBI:456216"/>
        <dbReference type="EC" id="2.7.11.1"/>
    </reaction>
</comment>
<dbReference type="STRING" id="93759.A0A1R3KCG9"/>
<feature type="domain" description="Wall-associated receptor kinase C-terminal" evidence="11">
    <location>
        <begin position="530"/>
        <end position="582"/>
    </location>
</feature>
<dbReference type="GO" id="GO:0016020">
    <property type="term" value="C:membrane"/>
    <property type="evidence" value="ECO:0007669"/>
    <property type="project" value="UniProtKB-SubCell"/>
</dbReference>
<dbReference type="PANTHER" id="PTHR43235:SF1">
    <property type="entry name" value="GLUTAMINE AMIDOTRANSFERASE PB2B2.05-RELATED"/>
    <property type="match status" value="1"/>
</dbReference>
<evidence type="ECO:0000256" key="1">
    <source>
        <dbReference type="ARBA" id="ARBA00004167"/>
    </source>
</evidence>
<dbReference type="GO" id="GO:0005829">
    <property type="term" value="C:cytosol"/>
    <property type="evidence" value="ECO:0007669"/>
    <property type="project" value="TreeGrafter"/>
</dbReference>
<evidence type="ECO:0000256" key="7">
    <source>
        <dbReference type="ARBA" id="ARBA00023180"/>
    </source>
</evidence>
<reference evidence="13" key="1">
    <citation type="submission" date="2013-09" db="EMBL/GenBank/DDBJ databases">
        <title>Corchorus olitorius genome sequencing.</title>
        <authorList>
            <person name="Alam M."/>
            <person name="Haque M.S."/>
            <person name="Islam M.S."/>
            <person name="Emdad E.M."/>
            <person name="Islam M.M."/>
            <person name="Ahmed B."/>
            <person name="Halim A."/>
            <person name="Hossen Q.M.M."/>
            <person name="Hossain M.Z."/>
            <person name="Ahmed R."/>
            <person name="Khan M.M."/>
            <person name="Islam R."/>
            <person name="Rashid M.M."/>
            <person name="Khan S.A."/>
            <person name="Rahman M.S."/>
            <person name="Alam M."/>
            <person name="Yahiya A.S."/>
            <person name="Khan M.S."/>
            <person name="Azam M.S."/>
            <person name="Haque T."/>
            <person name="Lashkar M.Z.H."/>
            <person name="Akhand A.I."/>
            <person name="Morshed G."/>
            <person name="Roy S."/>
            <person name="Uddin K.S."/>
            <person name="Rabeya T."/>
            <person name="Hossain A.S."/>
            <person name="Chowdhury A."/>
            <person name="Snigdha A.R."/>
            <person name="Mortoza M.S."/>
            <person name="Matin S.A."/>
            <person name="Hoque S.M.E."/>
            <person name="Islam M.K."/>
            <person name="Roy D.K."/>
            <person name="Haider R."/>
            <person name="Moosa M.M."/>
            <person name="Elias S.M."/>
            <person name="Hasan A.M."/>
            <person name="Jahan S."/>
            <person name="Shafiuddin M."/>
            <person name="Mahmood N."/>
            <person name="Shommy N.S."/>
        </authorList>
    </citation>
    <scope>NUCLEOTIDE SEQUENCE [LARGE SCALE GENOMIC DNA]</scope>
    <source>
        <strain evidence="13">cv. O-4</strain>
    </source>
</reference>
<accession>A0A1R3KCG9</accession>
<evidence type="ECO:0000256" key="8">
    <source>
        <dbReference type="ARBA" id="ARBA00047899"/>
    </source>
</evidence>
<dbReference type="Gene3D" id="3.40.50.880">
    <property type="match status" value="1"/>
</dbReference>
<evidence type="ECO:0000256" key="6">
    <source>
        <dbReference type="ARBA" id="ARBA00023136"/>
    </source>
</evidence>
<evidence type="ECO:0000256" key="5">
    <source>
        <dbReference type="ARBA" id="ARBA00022989"/>
    </source>
</evidence>
<name>A0A1R3KCG9_9ROSI</name>
<organism evidence="12 13">
    <name type="scientific">Corchorus olitorius</name>
    <dbReference type="NCBI Taxonomy" id="93759"/>
    <lineage>
        <taxon>Eukaryota</taxon>
        <taxon>Viridiplantae</taxon>
        <taxon>Streptophyta</taxon>
        <taxon>Embryophyta</taxon>
        <taxon>Tracheophyta</taxon>
        <taxon>Spermatophyta</taxon>
        <taxon>Magnoliopsida</taxon>
        <taxon>eudicotyledons</taxon>
        <taxon>Gunneridae</taxon>
        <taxon>Pentapetalae</taxon>
        <taxon>rosids</taxon>
        <taxon>malvids</taxon>
        <taxon>Malvales</taxon>
        <taxon>Malvaceae</taxon>
        <taxon>Grewioideae</taxon>
        <taxon>Apeibeae</taxon>
        <taxon>Corchorus</taxon>
    </lineage>
</organism>
<dbReference type="InterPro" id="IPR044668">
    <property type="entry name" value="PuuD-like"/>
</dbReference>
<dbReference type="InterPro" id="IPR029062">
    <property type="entry name" value="Class_I_gatase-like"/>
</dbReference>
<keyword evidence="4" id="KW-0732">Signal</keyword>
<keyword evidence="3" id="KW-0812">Transmembrane</keyword>
<keyword evidence="6" id="KW-0472">Membrane</keyword>
<evidence type="ECO:0000313" key="13">
    <source>
        <dbReference type="Proteomes" id="UP000187203"/>
    </source>
</evidence>
<dbReference type="GO" id="GO:0016811">
    <property type="term" value="F:hydrolase activity, acting on carbon-nitrogen (but not peptide) bonds, in linear amides"/>
    <property type="evidence" value="ECO:0007669"/>
    <property type="project" value="InterPro"/>
</dbReference>
<comment type="caution">
    <text evidence="12">The sequence shown here is derived from an EMBL/GenBank/DDBJ whole genome shotgun (WGS) entry which is preliminary data.</text>
</comment>
<dbReference type="OrthoDB" id="1724632at2759"/>
<evidence type="ECO:0000256" key="3">
    <source>
        <dbReference type="ARBA" id="ARBA00022692"/>
    </source>
</evidence>
<comment type="catalytic activity">
    <reaction evidence="8">
        <text>L-threonyl-[protein] + ATP = O-phospho-L-threonyl-[protein] + ADP + H(+)</text>
        <dbReference type="Rhea" id="RHEA:46608"/>
        <dbReference type="Rhea" id="RHEA-COMP:11060"/>
        <dbReference type="Rhea" id="RHEA-COMP:11605"/>
        <dbReference type="ChEBI" id="CHEBI:15378"/>
        <dbReference type="ChEBI" id="CHEBI:30013"/>
        <dbReference type="ChEBI" id="CHEBI:30616"/>
        <dbReference type="ChEBI" id="CHEBI:61977"/>
        <dbReference type="ChEBI" id="CHEBI:456216"/>
        <dbReference type="EC" id="2.7.11.1"/>
    </reaction>
</comment>
<dbReference type="EMBL" id="AWUE01014225">
    <property type="protein sequence ID" value="OMP04728.1"/>
    <property type="molecule type" value="Genomic_DNA"/>
</dbReference>
<evidence type="ECO:0000256" key="9">
    <source>
        <dbReference type="ARBA" id="ARBA00048679"/>
    </source>
</evidence>
<dbReference type="InterPro" id="IPR025287">
    <property type="entry name" value="WAK_GUB"/>
</dbReference>
<dbReference type="Pfam" id="PF07722">
    <property type="entry name" value="Peptidase_C26"/>
    <property type="match status" value="1"/>
</dbReference>
<dbReference type="EC" id="2.7.11.1" evidence="2"/>
<keyword evidence="7" id="KW-0325">Glycoprotein</keyword>
<keyword evidence="13" id="KW-1185">Reference proteome</keyword>
<dbReference type="PROSITE" id="PS51273">
    <property type="entry name" value="GATASE_TYPE_1"/>
    <property type="match status" value="1"/>
</dbReference>
<dbReference type="CDD" id="cd01745">
    <property type="entry name" value="GATase1_2"/>
    <property type="match status" value="1"/>
</dbReference>
<dbReference type="PANTHER" id="PTHR43235">
    <property type="entry name" value="GLUTAMINE AMIDOTRANSFERASE PB2B2.05-RELATED"/>
    <property type="match status" value="1"/>
</dbReference>
<dbReference type="SUPFAM" id="SSF52317">
    <property type="entry name" value="Class I glutamine amidotransferase-like"/>
    <property type="match status" value="1"/>
</dbReference>
<protein>
    <recommendedName>
        <fullName evidence="2">non-specific serine/threonine protein kinase</fullName>
        <ecNumber evidence="2">2.7.11.1</ecNumber>
    </recommendedName>
</protein>
<evidence type="ECO:0000259" key="11">
    <source>
        <dbReference type="Pfam" id="PF14380"/>
    </source>
</evidence>
<dbReference type="InterPro" id="IPR011697">
    <property type="entry name" value="Peptidase_C26"/>
</dbReference>
<dbReference type="Pfam" id="PF14380">
    <property type="entry name" value="WAK_assoc"/>
    <property type="match status" value="1"/>
</dbReference>
<dbReference type="Pfam" id="PF13947">
    <property type="entry name" value="GUB_WAK_bind"/>
    <property type="match status" value="1"/>
</dbReference>
<dbReference type="Proteomes" id="UP000187203">
    <property type="component" value="Unassembled WGS sequence"/>
</dbReference>
<sequence>MALNNDLSVILPRVLIVSRRSVRKNKFVDFVGEYHLDLIVSYGAVPVIVPRVNGVHMLLDSFEPIHGVLLCEGEDIDPSLYEAESSGLSPEELEEIRRLHESDTAIDKEKDSIELRLAKLCLERNIPYLGICRGSQVLNVACGGTLYQDIGKELSRKLPENQRVVHMDYDNYDGHRHLVKVVENTPLQCWFKDSLEDGKMEILVNSYHHQGVKRLAQRFVPMAFAPDGLIEGFYDPDAYNPEEGKFIMGLQFHPERMRHPDTDEFDYPGCPSAYQEFVKAVIAYQKKLNSSTSVPKPLKLNQEMENKRRIIVRSFSLAKNLYTAGGEMATIKESELQAGAEFLESNTALSVQQENRLKQMGATVRNGGNYMQKLKLNEERERLARNVMGKMSVEQLSDLICGGIADISYPFWGVNRPSYCGKSGFELKCEDDVPRIEMGENTLRILGLNHQQQILKAAREDYWDDYCPSKLINTTIDFDHFDYGPSLRKLTLFYGCPSTSLNAFPTNCSIDGVMMDVSYSVTSGVGDFRPGVCHGSVIVPISEIAAENLEANPLTMNDALKGGFDLKWHVDNDQCKNCIDSDEIPGSAEQYLES</sequence>
<evidence type="ECO:0000313" key="12">
    <source>
        <dbReference type="EMBL" id="OMP04728.1"/>
    </source>
</evidence>
<dbReference type="GO" id="GO:0030247">
    <property type="term" value="F:polysaccharide binding"/>
    <property type="evidence" value="ECO:0007669"/>
    <property type="project" value="InterPro"/>
</dbReference>
<evidence type="ECO:0000256" key="2">
    <source>
        <dbReference type="ARBA" id="ARBA00012513"/>
    </source>
</evidence>
<feature type="domain" description="Wall-associated receptor kinase galacturonan-binding" evidence="10">
    <location>
        <begin position="401"/>
        <end position="458"/>
    </location>
</feature>
<gene>
    <name evidence="12" type="ORF">COLO4_09363</name>
</gene>
<dbReference type="InterPro" id="IPR032872">
    <property type="entry name" value="WAK_assoc_C"/>
</dbReference>
<evidence type="ECO:0000259" key="10">
    <source>
        <dbReference type="Pfam" id="PF13947"/>
    </source>
</evidence>
<proteinExistence type="predicted"/>
<evidence type="ECO:0000256" key="4">
    <source>
        <dbReference type="ARBA" id="ARBA00022729"/>
    </source>
</evidence>
<dbReference type="GO" id="GO:0004674">
    <property type="term" value="F:protein serine/threonine kinase activity"/>
    <property type="evidence" value="ECO:0007669"/>
    <property type="project" value="UniProtKB-KW"/>
</dbReference>
<keyword evidence="5" id="KW-1133">Transmembrane helix</keyword>